<dbReference type="GO" id="GO:0015689">
    <property type="term" value="P:molybdate ion transport"/>
    <property type="evidence" value="ECO:0007669"/>
    <property type="project" value="InterPro"/>
</dbReference>
<feature type="region of interest" description="Disordered" evidence="6">
    <location>
        <begin position="101"/>
        <end position="120"/>
    </location>
</feature>
<dbReference type="InterPro" id="IPR003593">
    <property type="entry name" value="AAA+_ATPase"/>
</dbReference>
<feature type="domain" description="ABC transporter" evidence="7">
    <location>
        <begin position="135"/>
        <end position="376"/>
    </location>
</feature>
<dbReference type="InterPro" id="IPR050093">
    <property type="entry name" value="ABC_SmlMolc_Importer"/>
</dbReference>
<dbReference type="Pfam" id="PF00005">
    <property type="entry name" value="ABC_tran"/>
    <property type="match status" value="1"/>
</dbReference>
<evidence type="ECO:0000256" key="3">
    <source>
        <dbReference type="ARBA" id="ARBA00022741"/>
    </source>
</evidence>
<dbReference type="Proteomes" id="UP000246410">
    <property type="component" value="Unassembled WGS sequence"/>
</dbReference>
<feature type="compositionally biased region" description="Gly residues" evidence="6">
    <location>
        <begin position="11"/>
        <end position="50"/>
    </location>
</feature>
<dbReference type="SMART" id="SM00382">
    <property type="entry name" value="AAA"/>
    <property type="match status" value="1"/>
</dbReference>
<evidence type="ECO:0000256" key="2">
    <source>
        <dbReference type="ARBA" id="ARBA00022505"/>
    </source>
</evidence>
<dbReference type="GO" id="GO:0005524">
    <property type="term" value="F:ATP binding"/>
    <property type="evidence" value="ECO:0007669"/>
    <property type="project" value="UniProtKB-KW"/>
</dbReference>
<keyword evidence="1" id="KW-0813">Transport</keyword>
<dbReference type="Gene3D" id="3.40.50.300">
    <property type="entry name" value="P-loop containing nucleotide triphosphate hydrolases"/>
    <property type="match status" value="1"/>
</dbReference>
<keyword evidence="2 5" id="KW-0500">Molybdenum</keyword>
<evidence type="ECO:0000259" key="7">
    <source>
        <dbReference type="PROSITE" id="PS50893"/>
    </source>
</evidence>
<dbReference type="PANTHER" id="PTHR42781:SF4">
    <property type="entry name" value="SPERMIDINE_PUTRESCINE IMPORT ATP-BINDING PROTEIN POTA"/>
    <property type="match status" value="1"/>
</dbReference>
<evidence type="ECO:0000313" key="10">
    <source>
        <dbReference type="Proteomes" id="UP000246410"/>
    </source>
</evidence>
<dbReference type="SUPFAM" id="SSF50331">
    <property type="entry name" value="MOP-like"/>
    <property type="match status" value="1"/>
</dbReference>
<dbReference type="PROSITE" id="PS50893">
    <property type="entry name" value="ABC_TRANSPORTER_2"/>
    <property type="match status" value="1"/>
</dbReference>
<evidence type="ECO:0000313" key="9">
    <source>
        <dbReference type="EMBL" id="PWV76293.1"/>
    </source>
</evidence>
<evidence type="ECO:0000256" key="6">
    <source>
        <dbReference type="SAM" id="MobiDB-lite"/>
    </source>
</evidence>
<proteinExistence type="predicted"/>
<dbReference type="InterPro" id="IPR027417">
    <property type="entry name" value="P-loop_NTPase"/>
</dbReference>
<comment type="caution">
    <text evidence="9">The sequence shown here is derived from an EMBL/GenBank/DDBJ whole genome shotgun (WGS) entry which is preliminary data.</text>
</comment>
<name>A0A317NNB9_9NOCA</name>
<evidence type="ECO:0000256" key="1">
    <source>
        <dbReference type="ARBA" id="ARBA00022448"/>
    </source>
</evidence>
<dbReference type="InterPro" id="IPR004606">
    <property type="entry name" value="Mop_domain"/>
</dbReference>
<feature type="region of interest" description="Disordered" evidence="6">
    <location>
        <begin position="392"/>
        <end position="557"/>
    </location>
</feature>
<protein>
    <submittedName>
        <fullName evidence="9">Molybdopterin-binding protein</fullName>
    </submittedName>
</protein>
<accession>A0A317NNB9</accession>
<keyword evidence="10" id="KW-1185">Reference proteome</keyword>
<organism evidence="9 10">
    <name type="scientific">Nocardia neocaledoniensis</name>
    <dbReference type="NCBI Taxonomy" id="236511"/>
    <lineage>
        <taxon>Bacteria</taxon>
        <taxon>Bacillati</taxon>
        <taxon>Actinomycetota</taxon>
        <taxon>Actinomycetes</taxon>
        <taxon>Mycobacteriales</taxon>
        <taxon>Nocardiaceae</taxon>
        <taxon>Nocardia</taxon>
    </lineage>
</organism>
<keyword evidence="4" id="KW-0067">ATP-binding</keyword>
<dbReference type="GO" id="GO:0016887">
    <property type="term" value="F:ATP hydrolysis activity"/>
    <property type="evidence" value="ECO:0007669"/>
    <property type="project" value="InterPro"/>
</dbReference>
<dbReference type="InterPro" id="IPR003439">
    <property type="entry name" value="ABC_transporter-like_ATP-bd"/>
</dbReference>
<feature type="region of interest" description="Disordered" evidence="6">
    <location>
        <begin position="1"/>
        <end position="50"/>
    </location>
</feature>
<sequence>MTDDHPSHDGASGGVTSGGVTSGGVTSGGAASGGAASGDAASGGGAPGGGASGDAAFGDAASGSATSGDATFGGAAFGGGASGDAAFGDAASGGGAFGGGASPARMSCDDVPLPASDAGAAQSDTATDALIDDPTRRAGLSVSARIAGRGLDVRVDVRPGEVLAVLGPNGAGKSSLLQVIAGLVAPEEGRVWLGERVLTDVAKGIAVPAHRRGISLLAQDPLLFPHLTVRDNVAFGPRSRGARKLAAQAIADEWLAAVDATDLADRHPGALSGGQAQRVALARALAVDPDLLLLDEPMSALDVDVAPAMRSLLRRVLRDEPARARPRCAVLVTHDIIDAITLADRLVILEAGRIVDAGPVADVMSHPRSPFAARVAGLNLLRGTAIEYRQVESADVEPQSTARGHEAGPSAPGHAHGQVNATTQTAGPSAAERGERATRSPGHSPADTGDAVDQPISAKPCEHSGPPPGHDPGYSEVAGQQPSAPAQDEHSAQQPENAYSELAGEQPSVPSQEEYSAQQPENACSEESGEQPSVPGRGEYSGQSIGRGPAHADGVADHPHRAAASAFGTVDAARLRVDGRTVGEFRPGDSAAAVFAPASVAVFTSPPDGSPRNVFAGRIADIADHGGIVRVRGELGAAGALHADLTPAAVAQLDLTVGTTVYFVVKATEVRVYAC</sequence>
<dbReference type="InterPro" id="IPR017871">
    <property type="entry name" value="ABC_transporter-like_CS"/>
</dbReference>
<evidence type="ECO:0000256" key="4">
    <source>
        <dbReference type="ARBA" id="ARBA00022840"/>
    </source>
</evidence>
<reference evidence="9 10" key="1">
    <citation type="submission" date="2018-05" db="EMBL/GenBank/DDBJ databases">
        <title>Genomic Encyclopedia of Type Strains, Phase IV (KMG-IV): sequencing the most valuable type-strain genomes for metagenomic binning, comparative biology and taxonomic classification.</title>
        <authorList>
            <person name="Goeker M."/>
        </authorList>
    </citation>
    <scope>NUCLEOTIDE SEQUENCE [LARGE SCALE GENOMIC DNA]</scope>
    <source>
        <strain evidence="9 10">DSM 44717</strain>
    </source>
</reference>
<dbReference type="PROSITE" id="PS00211">
    <property type="entry name" value="ABC_TRANSPORTER_1"/>
    <property type="match status" value="1"/>
</dbReference>
<keyword evidence="3" id="KW-0547">Nucleotide-binding</keyword>
<gene>
    <name evidence="9" type="ORF">DFR69_104396</name>
</gene>
<dbReference type="PROSITE" id="PS51866">
    <property type="entry name" value="MOP"/>
    <property type="match status" value="1"/>
</dbReference>
<dbReference type="SUPFAM" id="SSF52540">
    <property type="entry name" value="P-loop containing nucleoside triphosphate hydrolases"/>
    <property type="match status" value="1"/>
</dbReference>
<dbReference type="PANTHER" id="PTHR42781">
    <property type="entry name" value="SPERMIDINE/PUTRESCINE IMPORT ATP-BINDING PROTEIN POTA"/>
    <property type="match status" value="1"/>
</dbReference>
<evidence type="ECO:0000259" key="8">
    <source>
        <dbReference type="PROSITE" id="PS51866"/>
    </source>
</evidence>
<evidence type="ECO:0000256" key="5">
    <source>
        <dbReference type="PROSITE-ProRule" id="PRU01213"/>
    </source>
</evidence>
<feature type="compositionally biased region" description="Polar residues" evidence="6">
    <location>
        <begin position="508"/>
        <end position="522"/>
    </location>
</feature>
<dbReference type="Gene3D" id="2.40.50.100">
    <property type="match status" value="1"/>
</dbReference>
<dbReference type="EMBL" id="QGTL01000004">
    <property type="protein sequence ID" value="PWV76293.1"/>
    <property type="molecule type" value="Genomic_DNA"/>
</dbReference>
<feature type="domain" description="Mop" evidence="8">
    <location>
        <begin position="608"/>
        <end position="674"/>
    </location>
</feature>
<dbReference type="InterPro" id="IPR008995">
    <property type="entry name" value="Mo/tungstate-bd_C_term_dom"/>
</dbReference>
<dbReference type="AlphaFoldDB" id="A0A317NNB9"/>
<dbReference type="InterPro" id="IPR005116">
    <property type="entry name" value="Transp-assoc_OB_typ1"/>
</dbReference>
<dbReference type="Pfam" id="PF03459">
    <property type="entry name" value="TOBE"/>
    <property type="match status" value="1"/>
</dbReference>